<dbReference type="PRINTS" id="PR00420">
    <property type="entry name" value="RNGMNOXGNASE"/>
</dbReference>
<proteinExistence type="predicted"/>
<dbReference type="Gene3D" id="3.50.50.60">
    <property type="entry name" value="FAD/NAD(P)-binding domain"/>
    <property type="match status" value="1"/>
</dbReference>
<dbReference type="OrthoDB" id="655030at2759"/>
<name>A0A8H5GXI6_9AGAR</name>
<evidence type="ECO:0000256" key="1">
    <source>
        <dbReference type="ARBA" id="ARBA00022630"/>
    </source>
</evidence>
<keyword evidence="1" id="KW-0285">Flavoprotein</keyword>
<keyword evidence="3" id="KW-0560">Oxidoreductase</keyword>
<dbReference type="PANTHER" id="PTHR47178">
    <property type="entry name" value="MONOOXYGENASE, FAD-BINDING"/>
    <property type="match status" value="1"/>
</dbReference>
<dbReference type="Pfam" id="PF01494">
    <property type="entry name" value="FAD_binding_3"/>
    <property type="match status" value="1"/>
</dbReference>
<evidence type="ECO:0000256" key="3">
    <source>
        <dbReference type="ARBA" id="ARBA00023002"/>
    </source>
</evidence>
<dbReference type="GO" id="GO:0004497">
    <property type="term" value="F:monooxygenase activity"/>
    <property type="evidence" value="ECO:0007669"/>
    <property type="project" value="UniProtKB-KW"/>
</dbReference>
<sequence length="468" mass="52458">MTPNPDTSQVGKHQYVVHKAVNRPSFSPNFTRMRKQTVRSAVSCDVKVRRKPSMHTITPDEGKNTARRPALPATASISTLHITPYESKEAMENRVLIIGAGTVGLLIAQSLKKVGIPCIVFEQAASVDARPRDWSFGVYWAQTPLAECLPEGIDEKYIWENAQVDKLTPREDLVLPYYNSETGELMKNIPTPFSIRLARRKLLKILAQGVDIRYEKRLADVKVEGETVTAIFEDGTKEEGKLLIGCDGAHSRVRNFLLVGAIDKNTRTIPNLTQDVVTVHDGIDSDPAKWKFTLLITWPETESDMKETGVNNLSTRPDIVQDMKRRTEAFAEPFRSFFQAVPNDALAWHNRLSNWPTEKWDNKNGRVTLAGDAAHPMTFHRGQGLNNAITDACTLLRALREHHPADVGSYVEALKVYEGDVWKRGREAVLSNEENTMMLHDWKSVEQSPIFNVGVVTNAPGRKAKAKV</sequence>
<keyword evidence="4" id="KW-0503">Monooxygenase</keyword>
<dbReference type="AlphaFoldDB" id="A0A8H5GXI6"/>
<keyword evidence="7" id="KW-1185">Reference proteome</keyword>
<evidence type="ECO:0000313" key="6">
    <source>
        <dbReference type="EMBL" id="KAF5373069.1"/>
    </source>
</evidence>
<evidence type="ECO:0000313" key="7">
    <source>
        <dbReference type="Proteomes" id="UP000559256"/>
    </source>
</evidence>
<dbReference type="Proteomes" id="UP000559256">
    <property type="component" value="Unassembled WGS sequence"/>
</dbReference>
<evidence type="ECO:0000259" key="5">
    <source>
        <dbReference type="Pfam" id="PF01494"/>
    </source>
</evidence>
<dbReference type="PANTHER" id="PTHR47178:SF3">
    <property type="entry name" value="FAD-BINDING DOMAIN-CONTAINING PROTEIN"/>
    <property type="match status" value="1"/>
</dbReference>
<gene>
    <name evidence="6" type="ORF">D9758_001504</name>
</gene>
<protein>
    <recommendedName>
        <fullName evidence="5">FAD-binding domain-containing protein</fullName>
    </recommendedName>
</protein>
<accession>A0A8H5GXI6</accession>
<dbReference type="GO" id="GO:0071949">
    <property type="term" value="F:FAD binding"/>
    <property type="evidence" value="ECO:0007669"/>
    <property type="project" value="InterPro"/>
</dbReference>
<comment type="caution">
    <text evidence="6">The sequence shown here is derived from an EMBL/GenBank/DDBJ whole genome shotgun (WGS) entry which is preliminary data.</text>
</comment>
<evidence type="ECO:0000256" key="2">
    <source>
        <dbReference type="ARBA" id="ARBA00022827"/>
    </source>
</evidence>
<feature type="domain" description="FAD-binding" evidence="5">
    <location>
        <begin position="207"/>
        <end position="401"/>
    </location>
</feature>
<evidence type="ECO:0000256" key="4">
    <source>
        <dbReference type="ARBA" id="ARBA00023033"/>
    </source>
</evidence>
<reference evidence="6 7" key="1">
    <citation type="journal article" date="2020" name="ISME J.">
        <title>Uncovering the hidden diversity of litter-decomposition mechanisms in mushroom-forming fungi.</title>
        <authorList>
            <person name="Floudas D."/>
            <person name="Bentzer J."/>
            <person name="Ahren D."/>
            <person name="Johansson T."/>
            <person name="Persson P."/>
            <person name="Tunlid A."/>
        </authorList>
    </citation>
    <scope>NUCLEOTIDE SEQUENCE [LARGE SCALE GENOMIC DNA]</scope>
    <source>
        <strain evidence="6 7">CBS 291.85</strain>
    </source>
</reference>
<dbReference type="InterPro" id="IPR036188">
    <property type="entry name" value="FAD/NAD-bd_sf"/>
</dbReference>
<dbReference type="InterPro" id="IPR002938">
    <property type="entry name" value="FAD-bd"/>
</dbReference>
<organism evidence="6 7">
    <name type="scientific">Tetrapyrgos nigripes</name>
    <dbReference type="NCBI Taxonomy" id="182062"/>
    <lineage>
        <taxon>Eukaryota</taxon>
        <taxon>Fungi</taxon>
        <taxon>Dikarya</taxon>
        <taxon>Basidiomycota</taxon>
        <taxon>Agaricomycotina</taxon>
        <taxon>Agaricomycetes</taxon>
        <taxon>Agaricomycetidae</taxon>
        <taxon>Agaricales</taxon>
        <taxon>Marasmiineae</taxon>
        <taxon>Marasmiaceae</taxon>
        <taxon>Tetrapyrgos</taxon>
    </lineage>
</organism>
<dbReference type="SUPFAM" id="SSF51905">
    <property type="entry name" value="FAD/NAD(P)-binding domain"/>
    <property type="match status" value="1"/>
</dbReference>
<dbReference type="EMBL" id="JAACJM010000004">
    <property type="protein sequence ID" value="KAF5373069.1"/>
    <property type="molecule type" value="Genomic_DNA"/>
</dbReference>
<keyword evidence="2" id="KW-0274">FAD</keyword>